<evidence type="ECO:0000256" key="3">
    <source>
        <dbReference type="ARBA" id="ARBA00022989"/>
    </source>
</evidence>
<name>A0A154KWB4_9PROT</name>
<gene>
    <name evidence="5" type="ORF">SAMN05428964_10830</name>
</gene>
<dbReference type="Proteomes" id="UP000219068">
    <property type="component" value="Unassembled WGS sequence"/>
</dbReference>
<keyword evidence="4" id="KW-0472">Membrane</keyword>
<dbReference type="RefSeq" id="WP_062959061.1">
    <property type="nucleotide sequence ID" value="NZ_JALLPZ010000004.1"/>
</dbReference>
<evidence type="ECO:0000256" key="2">
    <source>
        <dbReference type="ARBA" id="ARBA00022692"/>
    </source>
</evidence>
<dbReference type="EMBL" id="OBMM01000008">
    <property type="protein sequence ID" value="SOC29993.1"/>
    <property type="molecule type" value="Genomic_DNA"/>
</dbReference>
<reference evidence="5 6" key="1">
    <citation type="submission" date="2017-08" db="EMBL/GenBank/DDBJ databases">
        <authorList>
            <person name="de Groot N.N."/>
        </authorList>
    </citation>
    <scope>NUCLEOTIDE SEQUENCE [LARGE SCALE GENOMIC DNA]</scope>
    <source>
        <strain evidence="5 6">USBA 78</strain>
    </source>
</reference>
<dbReference type="Pfam" id="PF05128">
    <property type="entry name" value="DUF697"/>
    <property type="match status" value="1"/>
</dbReference>
<evidence type="ECO:0000313" key="5">
    <source>
        <dbReference type="EMBL" id="SOC29993.1"/>
    </source>
</evidence>
<comment type="subcellular location">
    <subcellularLocation>
        <location evidence="1">Membrane</location>
        <topology evidence="1">Multi-pass membrane protein</topology>
    </subcellularLocation>
</comment>
<evidence type="ECO:0000256" key="4">
    <source>
        <dbReference type="ARBA" id="ARBA00023136"/>
    </source>
</evidence>
<proteinExistence type="predicted"/>
<dbReference type="AlphaFoldDB" id="A0A154KWB4"/>
<dbReference type="InterPro" id="IPR021147">
    <property type="entry name" value="DUF697"/>
</dbReference>
<sequence>MGAETLEVLKRRKQHRLASGVVQRNTLWAATTGFVPIPVVDSAATVAVQLKMLAELSDVYGVAFNKSSGKSVIAALTACITSGVLGRALLGTGIFANLAKVMPVVGSALSIVTMPGFNAAFTYALGRVFQQHYAAGGTMADFDAKKAEAEFRQKFKDGLKFDQDGKTA</sequence>
<accession>A0A154KWB4</accession>
<organism evidence="5 6">
    <name type="scientific">Thalassospira xiamenensis</name>
    <dbReference type="NCBI Taxonomy" id="220697"/>
    <lineage>
        <taxon>Bacteria</taxon>
        <taxon>Pseudomonadati</taxon>
        <taxon>Pseudomonadota</taxon>
        <taxon>Alphaproteobacteria</taxon>
        <taxon>Rhodospirillales</taxon>
        <taxon>Thalassospiraceae</taxon>
        <taxon>Thalassospira</taxon>
    </lineage>
</organism>
<evidence type="ECO:0000313" key="6">
    <source>
        <dbReference type="Proteomes" id="UP000219068"/>
    </source>
</evidence>
<evidence type="ECO:0000256" key="1">
    <source>
        <dbReference type="ARBA" id="ARBA00004141"/>
    </source>
</evidence>
<dbReference type="GO" id="GO:0016020">
    <property type="term" value="C:membrane"/>
    <property type="evidence" value="ECO:0007669"/>
    <property type="project" value="UniProtKB-SubCell"/>
</dbReference>
<keyword evidence="3" id="KW-1133">Transmembrane helix</keyword>
<protein>
    <submittedName>
        <fullName evidence="5">Uncharacterized conserved protein, DUF697 family</fullName>
    </submittedName>
</protein>
<keyword evidence="2" id="KW-0812">Transmembrane</keyword>